<dbReference type="EMBL" id="CP009962">
    <property type="protein sequence ID" value="AIY41693.1"/>
    <property type="molecule type" value="Genomic_DNA"/>
</dbReference>
<evidence type="ECO:0000313" key="3">
    <source>
        <dbReference type="Proteomes" id="UP000030302"/>
    </source>
</evidence>
<dbReference type="HOGENOM" id="CLU_3268432_0_0_4"/>
<evidence type="ECO:0000256" key="1">
    <source>
        <dbReference type="SAM" id="Phobius"/>
    </source>
</evidence>
<feature type="transmembrane region" description="Helical" evidence="1">
    <location>
        <begin position="12"/>
        <end position="35"/>
    </location>
</feature>
<protein>
    <submittedName>
        <fullName evidence="2">Uncharacterized protein</fullName>
    </submittedName>
</protein>
<organism evidence="2 3">
    <name type="scientific">Collimonas arenae</name>
    <dbReference type="NCBI Taxonomy" id="279058"/>
    <lineage>
        <taxon>Bacteria</taxon>
        <taxon>Pseudomonadati</taxon>
        <taxon>Pseudomonadota</taxon>
        <taxon>Betaproteobacteria</taxon>
        <taxon>Burkholderiales</taxon>
        <taxon>Oxalobacteraceae</taxon>
        <taxon>Collimonas</taxon>
    </lineage>
</organism>
<accession>A0A0A1FAC9</accession>
<proteinExistence type="predicted"/>
<dbReference type="KEGG" id="care:LT85_2535"/>
<keyword evidence="1" id="KW-0472">Membrane</keyword>
<gene>
    <name evidence="2" type="ORF">LT85_2535</name>
</gene>
<reference evidence="3" key="1">
    <citation type="journal article" date="2014" name="Soil Biol. Biochem.">
        <title>Structure and function of bacterial communities in ageing soils: Insights from the Mendocino ecological staircase.</title>
        <authorList>
            <person name="Uroz S."/>
            <person name="Tech J.J."/>
            <person name="Sawaya N.A."/>
            <person name="Frey-Klett P."/>
            <person name="Leveau J.H.J."/>
        </authorList>
    </citation>
    <scope>NUCLEOTIDE SEQUENCE [LARGE SCALE GENOMIC DNA]</scope>
    <source>
        <strain evidence="3">Cal35</strain>
    </source>
</reference>
<keyword evidence="3" id="KW-1185">Reference proteome</keyword>
<dbReference type="STRING" id="279058.LT85_2535"/>
<dbReference type="Proteomes" id="UP000030302">
    <property type="component" value="Chromosome"/>
</dbReference>
<sequence>MTSFLVKSQLDLLRDAAVVSVLAGEIIFLTISLAGGMAGEW</sequence>
<name>A0A0A1FAC9_9BURK</name>
<evidence type="ECO:0000313" key="2">
    <source>
        <dbReference type="EMBL" id="AIY41693.1"/>
    </source>
</evidence>
<dbReference type="RefSeq" id="WP_301280462.1">
    <property type="nucleotide sequence ID" value="NZ_CP009962.1"/>
</dbReference>
<keyword evidence="1" id="KW-1133">Transmembrane helix</keyword>
<keyword evidence="1" id="KW-0812">Transmembrane</keyword>
<dbReference type="AlphaFoldDB" id="A0A0A1FAC9"/>